<reference evidence="1 2" key="1">
    <citation type="submission" date="2021-06" db="EMBL/GenBank/DDBJ databases">
        <title>Caerostris extrusa draft genome.</title>
        <authorList>
            <person name="Kono N."/>
            <person name="Arakawa K."/>
        </authorList>
    </citation>
    <scope>NUCLEOTIDE SEQUENCE [LARGE SCALE GENOMIC DNA]</scope>
</reference>
<keyword evidence="2" id="KW-1185">Reference proteome</keyword>
<name>A0AAV4MRK8_CAEEX</name>
<sequence>MSVDSYLSIGIHGHGQQSFRDHQFTVSTTLYLLATKAIYRTYIKYSSLFKLLVACCIRGNTRKCLGKAVIILFNSLSRAIVEQEGSFVVYQVRW</sequence>
<gene>
    <name evidence="1" type="ORF">CEXT_277151</name>
</gene>
<accession>A0AAV4MRK8</accession>
<evidence type="ECO:0000313" key="2">
    <source>
        <dbReference type="Proteomes" id="UP001054945"/>
    </source>
</evidence>
<protein>
    <submittedName>
        <fullName evidence="1">Uncharacterized protein</fullName>
    </submittedName>
</protein>
<dbReference type="AlphaFoldDB" id="A0AAV4MRK8"/>
<dbReference type="EMBL" id="BPLR01002471">
    <property type="protein sequence ID" value="GIX74097.1"/>
    <property type="molecule type" value="Genomic_DNA"/>
</dbReference>
<evidence type="ECO:0000313" key="1">
    <source>
        <dbReference type="EMBL" id="GIX74097.1"/>
    </source>
</evidence>
<dbReference type="Proteomes" id="UP001054945">
    <property type="component" value="Unassembled WGS sequence"/>
</dbReference>
<comment type="caution">
    <text evidence="1">The sequence shown here is derived from an EMBL/GenBank/DDBJ whole genome shotgun (WGS) entry which is preliminary data.</text>
</comment>
<proteinExistence type="predicted"/>
<organism evidence="1 2">
    <name type="scientific">Caerostris extrusa</name>
    <name type="common">Bark spider</name>
    <name type="synonym">Caerostris bankana</name>
    <dbReference type="NCBI Taxonomy" id="172846"/>
    <lineage>
        <taxon>Eukaryota</taxon>
        <taxon>Metazoa</taxon>
        <taxon>Ecdysozoa</taxon>
        <taxon>Arthropoda</taxon>
        <taxon>Chelicerata</taxon>
        <taxon>Arachnida</taxon>
        <taxon>Araneae</taxon>
        <taxon>Araneomorphae</taxon>
        <taxon>Entelegynae</taxon>
        <taxon>Araneoidea</taxon>
        <taxon>Araneidae</taxon>
        <taxon>Caerostris</taxon>
    </lineage>
</organism>